<dbReference type="PROSITE" id="PS50850">
    <property type="entry name" value="MFS"/>
    <property type="match status" value="1"/>
</dbReference>
<dbReference type="GO" id="GO:0022857">
    <property type="term" value="F:transmembrane transporter activity"/>
    <property type="evidence" value="ECO:0007669"/>
    <property type="project" value="InterPro"/>
</dbReference>
<feature type="transmembrane region" description="Helical" evidence="7">
    <location>
        <begin position="45"/>
        <end position="64"/>
    </location>
</feature>
<reference evidence="9" key="1">
    <citation type="submission" date="2021-01" db="EMBL/GenBank/DDBJ databases">
        <title>Adiantum capillus-veneris genome.</title>
        <authorList>
            <person name="Fang Y."/>
            <person name="Liao Q."/>
        </authorList>
    </citation>
    <scope>NUCLEOTIDE SEQUENCE</scope>
    <source>
        <strain evidence="9">H3</strain>
        <tissue evidence="9">Leaf</tissue>
    </source>
</reference>
<proteinExistence type="inferred from homology"/>
<keyword evidence="3 7" id="KW-0812">Transmembrane</keyword>
<dbReference type="AlphaFoldDB" id="A0A9D4U3N5"/>
<keyword evidence="2" id="KW-0813">Transport</keyword>
<dbReference type="EMBL" id="JABFUD020000024">
    <property type="protein sequence ID" value="KAI5060465.1"/>
    <property type="molecule type" value="Genomic_DNA"/>
</dbReference>
<comment type="caution">
    <text evidence="9">The sequence shown here is derived from an EMBL/GenBank/DDBJ whole genome shotgun (WGS) entry which is preliminary data.</text>
</comment>
<evidence type="ECO:0000256" key="6">
    <source>
        <dbReference type="ARBA" id="ARBA00024338"/>
    </source>
</evidence>
<feature type="transmembrane region" description="Helical" evidence="7">
    <location>
        <begin position="204"/>
        <end position="226"/>
    </location>
</feature>
<evidence type="ECO:0000313" key="9">
    <source>
        <dbReference type="EMBL" id="KAI5060465.1"/>
    </source>
</evidence>
<dbReference type="Pfam" id="PF07690">
    <property type="entry name" value="MFS_1"/>
    <property type="match status" value="1"/>
</dbReference>
<dbReference type="InterPro" id="IPR011701">
    <property type="entry name" value="MFS"/>
</dbReference>
<feature type="transmembrane region" description="Helical" evidence="7">
    <location>
        <begin position="271"/>
        <end position="295"/>
    </location>
</feature>
<feature type="transmembrane region" description="Helical" evidence="7">
    <location>
        <begin position="346"/>
        <end position="369"/>
    </location>
</feature>
<evidence type="ECO:0000259" key="8">
    <source>
        <dbReference type="PROSITE" id="PS50850"/>
    </source>
</evidence>
<dbReference type="OrthoDB" id="440755at2759"/>
<feature type="domain" description="Major facilitator superfamily (MFS) profile" evidence="8">
    <location>
        <begin position="1"/>
        <end position="414"/>
    </location>
</feature>
<name>A0A9D4U3N5_ADICA</name>
<comment type="similarity">
    <text evidence="6">Belongs to the major facilitator superfamily. Spinster (TC 2.A.1.49) family.</text>
</comment>
<dbReference type="Gene3D" id="1.20.1250.20">
    <property type="entry name" value="MFS general substrate transporter like domains"/>
    <property type="match status" value="1"/>
</dbReference>
<dbReference type="InterPro" id="IPR044770">
    <property type="entry name" value="MFS_spinster-like"/>
</dbReference>
<evidence type="ECO:0000256" key="3">
    <source>
        <dbReference type="ARBA" id="ARBA00022692"/>
    </source>
</evidence>
<feature type="transmembrane region" description="Helical" evidence="7">
    <location>
        <begin position="238"/>
        <end position="259"/>
    </location>
</feature>
<evidence type="ECO:0000256" key="5">
    <source>
        <dbReference type="ARBA" id="ARBA00023136"/>
    </source>
</evidence>
<comment type="subcellular location">
    <subcellularLocation>
        <location evidence="1">Membrane</location>
        <topology evidence="1">Multi-pass membrane protein</topology>
    </subcellularLocation>
</comment>
<dbReference type="GO" id="GO:0016020">
    <property type="term" value="C:membrane"/>
    <property type="evidence" value="ECO:0007669"/>
    <property type="project" value="UniProtKB-SubCell"/>
</dbReference>
<dbReference type="Proteomes" id="UP000886520">
    <property type="component" value="Chromosome 24"/>
</dbReference>
<dbReference type="PANTHER" id="PTHR23505">
    <property type="entry name" value="SPINSTER"/>
    <property type="match status" value="1"/>
</dbReference>
<sequence>MALTVVLVNLASIMERADEALLPGAYREAVCFPIAAYAAQYHDRALVIALGAFIWSIATVLVGISTTFLEVAFSRALNGIGLAIVVPAIQSIVADSTTDVNRGMAFGWLQLTGNLGSVIGGLCAVLLSAQVFFGIAGWRLAFFLVAIVSVLVGILVYFLAVDPRGSQTYVRNTGCERGVRLIWSSTKEMLVEARSVLKIQTFQVIIAQGIAGSFPWAALAFAPMWLEGIGFSHEITALLMGIFIFAGSLGGLFGGYMGDLFSKLLPNSGRIILSQVSSGLAVPLAAILLLGLPVYPPIPTLHAATLFVVGFCISWNAPATNNPIFAEIVPQNSRATVYALDRSFEAVLASFAPPVVGLLAQYVYGYVPFPAGVDQGLADRKNAKALAEALYTAIGAPMAVCSAVYTLLYWTYPRDRDNVLQFSYTNVGQGLPGSVQMSTRSHEDSLEKGEGVSRQECVYLLPAEP</sequence>
<feature type="transmembrane region" description="Helical" evidence="7">
    <location>
        <begin position="301"/>
        <end position="325"/>
    </location>
</feature>
<evidence type="ECO:0000313" key="10">
    <source>
        <dbReference type="Proteomes" id="UP000886520"/>
    </source>
</evidence>
<dbReference type="InterPro" id="IPR036259">
    <property type="entry name" value="MFS_trans_sf"/>
</dbReference>
<feature type="transmembrane region" description="Helical" evidence="7">
    <location>
        <begin position="115"/>
        <end position="135"/>
    </location>
</feature>
<keyword evidence="5 7" id="KW-0472">Membrane</keyword>
<feature type="transmembrane region" description="Helical" evidence="7">
    <location>
        <begin position="389"/>
        <end position="412"/>
    </location>
</feature>
<keyword evidence="10" id="KW-1185">Reference proteome</keyword>
<evidence type="ECO:0000256" key="1">
    <source>
        <dbReference type="ARBA" id="ARBA00004141"/>
    </source>
</evidence>
<dbReference type="PANTHER" id="PTHR23505:SF52">
    <property type="entry name" value="MAJOR FACILITATOR SUPERFAMILY PROTEIN"/>
    <property type="match status" value="1"/>
</dbReference>
<organism evidence="9 10">
    <name type="scientific">Adiantum capillus-veneris</name>
    <name type="common">Maidenhair fern</name>
    <dbReference type="NCBI Taxonomy" id="13818"/>
    <lineage>
        <taxon>Eukaryota</taxon>
        <taxon>Viridiplantae</taxon>
        <taxon>Streptophyta</taxon>
        <taxon>Embryophyta</taxon>
        <taxon>Tracheophyta</taxon>
        <taxon>Polypodiopsida</taxon>
        <taxon>Polypodiidae</taxon>
        <taxon>Polypodiales</taxon>
        <taxon>Pteridineae</taxon>
        <taxon>Pteridaceae</taxon>
        <taxon>Vittarioideae</taxon>
        <taxon>Adiantum</taxon>
    </lineage>
</organism>
<accession>A0A9D4U3N5</accession>
<dbReference type="SUPFAM" id="SSF103473">
    <property type="entry name" value="MFS general substrate transporter"/>
    <property type="match status" value="1"/>
</dbReference>
<evidence type="ECO:0000256" key="2">
    <source>
        <dbReference type="ARBA" id="ARBA00022448"/>
    </source>
</evidence>
<evidence type="ECO:0000256" key="7">
    <source>
        <dbReference type="SAM" id="Phobius"/>
    </source>
</evidence>
<feature type="transmembrane region" description="Helical" evidence="7">
    <location>
        <begin position="141"/>
        <end position="161"/>
    </location>
</feature>
<evidence type="ECO:0000256" key="4">
    <source>
        <dbReference type="ARBA" id="ARBA00022989"/>
    </source>
</evidence>
<protein>
    <recommendedName>
        <fullName evidence="8">Major facilitator superfamily (MFS) profile domain-containing protein</fullName>
    </recommendedName>
</protein>
<keyword evidence="4 7" id="KW-1133">Transmembrane helix</keyword>
<feature type="transmembrane region" description="Helical" evidence="7">
    <location>
        <begin position="76"/>
        <end position="94"/>
    </location>
</feature>
<gene>
    <name evidence="9" type="ORF">GOP47_0024885</name>
</gene>
<dbReference type="InterPro" id="IPR020846">
    <property type="entry name" value="MFS_dom"/>
</dbReference>